<keyword evidence="1" id="KW-0812">Transmembrane</keyword>
<dbReference type="Proteomes" id="UP001151002">
    <property type="component" value="Unassembled WGS sequence"/>
</dbReference>
<dbReference type="RefSeq" id="WP_267569652.1">
    <property type="nucleotide sequence ID" value="NZ_JAPNTZ010000023.1"/>
</dbReference>
<evidence type="ECO:0000313" key="2">
    <source>
        <dbReference type="EMBL" id="MCY1145064.1"/>
    </source>
</evidence>
<name>A0ABT4BEV8_9ACTN</name>
<organism evidence="2 3">
    <name type="scientific">Paractinoplanes pyxinae</name>
    <dbReference type="NCBI Taxonomy" id="2997416"/>
    <lineage>
        <taxon>Bacteria</taxon>
        <taxon>Bacillati</taxon>
        <taxon>Actinomycetota</taxon>
        <taxon>Actinomycetes</taxon>
        <taxon>Micromonosporales</taxon>
        <taxon>Micromonosporaceae</taxon>
        <taxon>Paractinoplanes</taxon>
    </lineage>
</organism>
<evidence type="ECO:0000313" key="3">
    <source>
        <dbReference type="Proteomes" id="UP001151002"/>
    </source>
</evidence>
<sequence length="85" mass="9273">MEQTALWTAAAVMTVAVVLVLVLARLTRRAPAAPMPAARDDEYDVQREQLLDAAFRDGRIPAVWYRQQKAALAADAEDGTPRPPG</sequence>
<keyword evidence="1" id="KW-0472">Membrane</keyword>
<keyword evidence="1" id="KW-1133">Transmembrane helix</keyword>
<gene>
    <name evidence="2" type="ORF">OWR29_44295</name>
</gene>
<comment type="caution">
    <text evidence="2">The sequence shown here is derived from an EMBL/GenBank/DDBJ whole genome shotgun (WGS) entry which is preliminary data.</text>
</comment>
<keyword evidence="3" id="KW-1185">Reference proteome</keyword>
<accession>A0ABT4BEV8</accession>
<evidence type="ECO:0008006" key="4">
    <source>
        <dbReference type="Google" id="ProtNLM"/>
    </source>
</evidence>
<protein>
    <recommendedName>
        <fullName evidence="4">C-type cytochrome biogenesis protein CcmI</fullName>
    </recommendedName>
</protein>
<proteinExistence type="predicted"/>
<evidence type="ECO:0000256" key="1">
    <source>
        <dbReference type="SAM" id="Phobius"/>
    </source>
</evidence>
<dbReference type="EMBL" id="JAPNTZ010000023">
    <property type="protein sequence ID" value="MCY1145064.1"/>
    <property type="molecule type" value="Genomic_DNA"/>
</dbReference>
<reference evidence="2" key="1">
    <citation type="submission" date="2022-11" db="EMBL/GenBank/DDBJ databases">
        <authorList>
            <person name="Somphong A."/>
            <person name="Phongsopitanun W."/>
        </authorList>
    </citation>
    <scope>NUCLEOTIDE SEQUENCE</scope>
    <source>
        <strain evidence="2">Pm04-4</strain>
    </source>
</reference>
<feature type="transmembrane region" description="Helical" evidence="1">
    <location>
        <begin position="6"/>
        <end position="26"/>
    </location>
</feature>